<dbReference type="InterPro" id="IPR026287">
    <property type="entry name" value="SoFic-like"/>
</dbReference>
<dbReference type="AlphaFoldDB" id="A0A4U1C4L8"/>
<evidence type="ECO:0000313" key="6">
    <source>
        <dbReference type="Proteomes" id="UP000308181"/>
    </source>
</evidence>
<feature type="binding site" evidence="1">
    <location>
        <position position="212"/>
    </location>
    <ligand>
        <name>ATP</name>
        <dbReference type="ChEBI" id="CHEBI:30616"/>
    </ligand>
</feature>
<feature type="binding site" evidence="1">
    <location>
        <begin position="217"/>
        <end position="223"/>
    </location>
    <ligand>
        <name>ATP</name>
        <dbReference type="ChEBI" id="CHEBI:30616"/>
    </ligand>
</feature>
<keyword evidence="1" id="KW-0547">Nucleotide-binding</keyword>
<feature type="binding site" evidence="3">
    <location>
        <begin position="216"/>
        <end position="223"/>
    </location>
    <ligand>
        <name>ATP</name>
        <dbReference type="ChEBI" id="CHEBI:30616"/>
    </ligand>
</feature>
<feature type="binding site" evidence="3">
    <location>
        <begin position="254"/>
        <end position="255"/>
    </location>
    <ligand>
        <name>ATP</name>
        <dbReference type="ChEBI" id="CHEBI:30616"/>
    </ligand>
</feature>
<dbReference type="GO" id="GO:0005524">
    <property type="term" value="F:ATP binding"/>
    <property type="evidence" value="ECO:0007669"/>
    <property type="project" value="UniProtKB-KW"/>
</dbReference>
<sequence>MSIQSTYTKSKKMKSFDRNKPFNSIANLPPKVNLESVEILKASIEANKLLAELKGYCQTLPNPNLLLNTIVLQESKESSAIENIVTTQDELYQETLRISENIKNASAKEVIQYREAMYWGLHEMQKNGLITTNLLVGIMQRLRNTNENIRNTPGTKLANPSNQQIVYTPPEGENIIREKLKELEQFMNDDEFSGLDGLVKMALIHYQFEAIHPFSDGNGRTGRILNVLYLINQNLIGLPVLYLSYYIIQNKSDYYRLLREVTEKGNWAEWVLFIVKGVGETAALTLQKINAILQLKANSEEKIRAALKASYSRELCDLLYSYPYIKIKILEENNIAKRQTASEYLKKLSKAGLLEAVKIGQEMYYINKGLMEILVK</sequence>
<comment type="caution">
    <text evidence="5">The sequence shown here is derived from an EMBL/GenBank/DDBJ whole genome shotgun (WGS) entry which is preliminary data.</text>
</comment>
<dbReference type="Gene3D" id="1.10.3290.10">
    <property type="entry name" value="Fido-like domain"/>
    <property type="match status" value="1"/>
</dbReference>
<dbReference type="InterPro" id="IPR003812">
    <property type="entry name" value="Fido"/>
</dbReference>
<dbReference type="PANTHER" id="PTHR13504:SF35">
    <property type="entry name" value="PROTEIN ADENYLYLTRANSFERASE SOFIC"/>
    <property type="match status" value="1"/>
</dbReference>
<dbReference type="InterPro" id="IPR040198">
    <property type="entry name" value="Fido_containing"/>
</dbReference>
<dbReference type="PROSITE" id="PS51459">
    <property type="entry name" value="FIDO"/>
    <property type="match status" value="1"/>
</dbReference>
<evidence type="ECO:0000313" key="5">
    <source>
        <dbReference type="EMBL" id="TKC00333.1"/>
    </source>
</evidence>
<accession>A0A4U1C4L8</accession>
<dbReference type="Proteomes" id="UP000308181">
    <property type="component" value="Unassembled WGS sequence"/>
</dbReference>
<proteinExistence type="predicted"/>
<dbReference type="Pfam" id="PF13784">
    <property type="entry name" value="Fic_N"/>
    <property type="match status" value="1"/>
</dbReference>
<protein>
    <submittedName>
        <fullName evidence="5">Fic family protein</fullName>
    </submittedName>
</protein>
<dbReference type="EMBL" id="SWBP01000001">
    <property type="protein sequence ID" value="TKC00333.1"/>
    <property type="molecule type" value="Genomic_DNA"/>
</dbReference>
<dbReference type="PANTHER" id="PTHR13504">
    <property type="entry name" value="FIDO DOMAIN-CONTAINING PROTEIN DDB_G0283145"/>
    <property type="match status" value="1"/>
</dbReference>
<evidence type="ECO:0000256" key="2">
    <source>
        <dbReference type="PIRSR" id="PIRSR640198-1"/>
    </source>
</evidence>
<feature type="active site" evidence="2">
    <location>
        <position position="212"/>
    </location>
</feature>
<dbReference type="InterPro" id="IPR036597">
    <property type="entry name" value="Fido-like_dom_sf"/>
</dbReference>
<dbReference type="Pfam" id="PF02661">
    <property type="entry name" value="Fic"/>
    <property type="match status" value="1"/>
</dbReference>
<dbReference type="OrthoDB" id="9814400at2"/>
<keyword evidence="6" id="KW-1185">Reference proteome</keyword>
<dbReference type="PIRSF" id="PIRSF038925">
    <property type="entry name" value="AMP-prot_trans"/>
    <property type="match status" value="1"/>
</dbReference>
<dbReference type="SUPFAM" id="SSF140931">
    <property type="entry name" value="Fic-like"/>
    <property type="match status" value="1"/>
</dbReference>
<evidence type="ECO:0000256" key="3">
    <source>
        <dbReference type="PIRSR" id="PIRSR640198-2"/>
    </source>
</evidence>
<feature type="binding site" evidence="1">
    <location>
        <position position="82"/>
    </location>
    <ligand>
        <name>ATP</name>
        <dbReference type="ChEBI" id="CHEBI:30616"/>
    </ligand>
</feature>
<feature type="domain" description="Fido" evidence="4">
    <location>
        <begin position="130"/>
        <end position="276"/>
    </location>
</feature>
<dbReference type="InterPro" id="IPR025758">
    <property type="entry name" value="Fic/DOC_N"/>
</dbReference>
<organism evidence="5 6">
    <name type="scientific">Pedobacter cryophilus</name>
    <dbReference type="NCBI Taxonomy" id="2571271"/>
    <lineage>
        <taxon>Bacteria</taxon>
        <taxon>Pseudomonadati</taxon>
        <taxon>Bacteroidota</taxon>
        <taxon>Sphingobacteriia</taxon>
        <taxon>Sphingobacteriales</taxon>
        <taxon>Sphingobacteriaceae</taxon>
        <taxon>Pedobacter</taxon>
    </lineage>
</organism>
<feature type="binding site" evidence="1">
    <location>
        <position position="254"/>
    </location>
    <ligand>
        <name>ATP</name>
        <dbReference type="ChEBI" id="CHEBI:30616"/>
    </ligand>
</feature>
<gene>
    <name evidence="5" type="ORF">FA046_01235</name>
</gene>
<dbReference type="Pfam" id="PF21248">
    <property type="entry name" value="SoFic-like_C"/>
    <property type="match status" value="1"/>
</dbReference>
<name>A0A4U1C4L8_9SPHI</name>
<evidence type="ECO:0000259" key="4">
    <source>
        <dbReference type="PROSITE" id="PS51459"/>
    </source>
</evidence>
<evidence type="ECO:0000256" key="1">
    <source>
        <dbReference type="PIRSR" id="PIRSR038925-1"/>
    </source>
</evidence>
<dbReference type="InterPro" id="IPR048770">
    <property type="entry name" value="SoFic-like_C"/>
</dbReference>
<keyword evidence="1" id="KW-0067">ATP-binding</keyword>
<reference evidence="5 6" key="1">
    <citation type="submission" date="2019-04" db="EMBL/GenBank/DDBJ databases">
        <title>Pedobacter sp. AR-3-17 sp. nov., isolated from Arctic soil.</title>
        <authorList>
            <person name="Dahal R.H."/>
            <person name="Kim D.-U."/>
        </authorList>
    </citation>
    <scope>NUCLEOTIDE SEQUENCE [LARGE SCALE GENOMIC DNA]</scope>
    <source>
        <strain evidence="5 6">AR-3-17</strain>
    </source>
</reference>